<dbReference type="NCBIfam" id="NF047636">
    <property type="entry name" value="CC_3452_fam"/>
    <property type="match status" value="1"/>
</dbReference>
<sequence length="106" mass="11837">MTHEWNRTFLITAIIGLGAISAVSAHAKDKTPDYRATAMEPISDTIIARETVWRCTNGECLAKKSHSSARHVCVRLVREVGKLEKFSFRDASFDADKLAKCNDKAR</sequence>
<keyword evidence="3" id="KW-1185">Reference proteome</keyword>
<feature type="signal peptide" evidence="1">
    <location>
        <begin position="1"/>
        <end position="27"/>
    </location>
</feature>
<dbReference type="InterPro" id="IPR058513">
    <property type="entry name" value="DUF8200"/>
</dbReference>
<evidence type="ECO:0000313" key="2">
    <source>
        <dbReference type="EMBL" id="SIN62287.1"/>
    </source>
</evidence>
<protein>
    <submittedName>
        <fullName evidence="2">Uncharacterized protein</fullName>
    </submittedName>
</protein>
<proteinExistence type="predicted"/>
<reference evidence="3" key="1">
    <citation type="submission" date="2016-11" db="EMBL/GenBank/DDBJ databases">
        <authorList>
            <person name="Varghese N."/>
            <person name="Submissions S."/>
        </authorList>
    </citation>
    <scope>NUCLEOTIDE SEQUENCE [LARGE SCALE GENOMIC DNA]</scope>
    <source>
        <strain evidence="3">DSM 22363</strain>
    </source>
</reference>
<name>A0A1N6CUY7_9SPHN</name>
<dbReference type="Pfam" id="PF26624">
    <property type="entry name" value="DUF8200"/>
    <property type="match status" value="1"/>
</dbReference>
<feature type="chain" id="PRO_5012862190" evidence="1">
    <location>
        <begin position="28"/>
        <end position="106"/>
    </location>
</feature>
<dbReference type="EMBL" id="FSQW01000001">
    <property type="protein sequence ID" value="SIN62287.1"/>
    <property type="molecule type" value="Genomic_DNA"/>
</dbReference>
<evidence type="ECO:0000313" key="3">
    <source>
        <dbReference type="Proteomes" id="UP000185192"/>
    </source>
</evidence>
<organism evidence="2 3">
    <name type="scientific">Parasphingorhabdus marina DSM 22363</name>
    <dbReference type="NCBI Taxonomy" id="1123272"/>
    <lineage>
        <taxon>Bacteria</taxon>
        <taxon>Pseudomonadati</taxon>
        <taxon>Pseudomonadota</taxon>
        <taxon>Alphaproteobacteria</taxon>
        <taxon>Sphingomonadales</taxon>
        <taxon>Sphingomonadaceae</taxon>
        <taxon>Parasphingorhabdus</taxon>
    </lineage>
</organism>
<dbReference type="AlphaFoldDB" id="A0A1N6CUY7"/>
<dbReference type="Proteomes" id="UP000185192">
    <property type="component" value="Unassembled WGS sequence"/>
</dbReference>
<gene>
    <name evidence="2" type="ORF">SAMN02745824_1042</name>
</gene>
<evidence type="ECO:0000256" key="1">
    <source>
        <dbReference type="SAM" id="SignalP"/>
    </source>
</evidence>
<dbReference type="STRING" id="1123272.SAMN02745824_1042"/>
<accession>A0A1N6CUY7</accession>
<dbReference type="InterPro" id="IPR058067">
    <property type="entry name" value="CC_3452-like"/>
</dbReference>
<keyword evidence="1" id="KW-0732">Signal</keyword>